<evidence type="ECO:0000313" key="3">
    <source>
        <dbReference type="Proteomes" id="UP000249818"/>
    </source>
</evidence>
<dbReference type="SUPFAM" id="SSF53098">
    <property type="entry name" value="Ribonuclease H-like"/>
    <property type="match status" value="1"/>
</dbReference>
<feature type="domain" description="Integrase catalytic" evidence="1">
    <location>
        <begin position="1"/>
        <end position="50"/>
    </location>
</feature>
<dbReference type="GO" id="GO:0015074">
    <property type="term" value="P:DNA integration"/>
    <property type="evidence" value="ECO:0007669"/>
    <property type="project" value="InterPro"/>
</dbReference>
<dbReference type="AlphaFoldDB" id="A0A2X3KZS7"/>
<dbReference type="KEGG" id="bana:BARAN1_0972"/>
<dbReference type="InterPro" id="IPR012337">
    <property type="entry name" value="RNaseH-like_sf"/>
</dbReference>
<keyword evidence="3" id="KW-1185">Reference proteome</keyword>
<accession>A0A2X3KZS7</accession>
<organism evidence="2 3">
    <name type="scientific">Candidatus Bipolaricaulis anaerobius</name>
    <dbReference type="NCBI Taxonomy" id="2026885"/>
    <lineage>
        <taxon>Bacteria</taxon>
        <taxon>Candidatus Bipolaricaulota</taxon>
        <taxon>Candidatus Bipolaricaulia</taxon>
        <taxon>Candidatus Bipolaricaulales</taxon>
        <taxon>Candidatus Bipolaricaulaceae</taxon>
        <taxon>Candidatus Bipolaricaulis</taxon>
    </lineage>
</organism>
<sequence length="101" mass="11389">MESFWAHFKGENVSLFLDAATLEELEWVIGRQMDYYNCERRHSSLDYRSPMEYLVNIGFIPETVAENGGGKSGSATGAQGRRARTAVVNSGCRRKMMTSEM</sequence>
<dbReference type="EMBL" id="LS483254">
    <property type="protein sequence ID" value="SQD92996.1"/>
    <property type="molecule type" value="Genomic_DNA"/>
</dbReference>
<protein>
    <recommendedName>
        <fullName evidence="1">Integrase catalytic domain-containing protein</fullName>
    </recommendedName>
</protein>
<dbReference type="Proteomes" id="UP000249818">
    <property type="component" value="Chromosome BARAN1"/>
</dbReference>
<evidence type="ECO:0000259" key="1">
    <source>
        <dbReference type="Pfam" id="PF13683"/>
    </source>
</evidence>
<reference evidence="3" key="1">
    <citation type="submission" date="2018-05" db="EMBL/GenBank/DDBJ databases">
        <authorList>
            <person name="Hao L."/>
        </authorList>
    </citation>
    <scope>NUCLEOTIDE SEQUENCE [LARGE SCALE GENOMIC DNA]</scope>
</reference>
<dbReference type="InterPro" id="IPR001584">
    <property type="entry name" value="Integrase_cat-core"/>
</dbReference>
<gene>
    <name evidence="2" type="ORF">BARAN1_0972</name>
</gene>
<dbReference type="Pfam" id="PF13683">
    <property type="entry name" value="rve_3"/>
    <property type="match status" value="1"/>
</dbReference>
<dbReference type="RefSeq" id="WP_122031394.1">
    <property type="nucleotide sequence ID" value="NZ_LS483254.1"/>
</dbReference>
<proteinExistence type="predicted"/>
<evidence type="ECO:0000313" key="2">
    <source>
        <dbReference type="EMBL" id="SQD92996.1"/>
    </source>
</evidence>
<name>A0A2X3KZS7_9BACT</name>